<keyword evidence="2" id="KW-1185">Reference proteome</keyword>
<dbReference type="InterPro" id="IPR005331">
    <property type="entry name" value="Sulfotransferase"/>
</dbReference>
<dbReference type="Gene3D" id="3.40.50.300">
    <property type="entry name" value="P-loop containing nucleotide triphosphate hydrolases"/>
    <property type="match status" value="1"/>
</dbReference>
<dbReference type="InterPro" id="IPR027417">
    <property type="entry name" value="P-loop_NTPase"/>
</dbReference>
<dbReference type="AlphaFoldDB" id="A0A6M0K7T1"/>
<proteinExistence type="predicted"/>
<name>A0A6M0K7T1_9GAMM</name>
<accession>A0A6M0K7T1</accession>
<dbReference type="Proteomes" id="UP000483379">
    <property type="component" value="Unassembled WGS sequence"/>
</dbReference>
<protein>
    <submittedName>
        <fullName evidence="1">Sulfotransferase family protein</fullName>
    </submittedName>
</protein>
<organism evidence="1 2">
    <name type="scientific">Thiorhodococcus minor</name>
    <dbReference type="NCBI Taxonomy" id="57489"/>
    <lineage>
        <taxon>Bacteria</taxon>
        <taxon>Pseudomonadati</taxon>
        <taxon>Pseudomonadota</taxon>
        <taxon>Gammaproteobacteria</taxon>
        <taxon>Chromatiales</taxon>
        <taxon>Chromatiaceae</taxon>
        <taxon>Thiorhodococcus</taxon>
    </lineage>
</organism>
<reference evidence="1 2" key="1">
    <citation type="submission" date="2020-02" db="EMBL/GenBank/DDBJ databases">
        <title>Genome sequences of Thiorhodococcus mannitoliphagus and Thiorhodococcus minor, purple sulfur photosynthetic bacteria in the gammaproteobacterial family, Chromatiaceae.</title>
        <authorList>
            <person name="Aviles F.A."/>
            <person name="Meyer T.E."/>
            <person name="Kyndt J.A."/>
        </authorList>
    </citation>
    <scope>NUCLEOTIDE SEQUENCE [LARGE SCALE GENOMIC DNA]</scope>
    <source>
        <strain evidence="1 2">DSM 11518</strain>
    </source>
</reference>
<dbReference type="EMBL" id="JAAIJQ010000134">
    <property type="protein sequence ID" value="NEV65003.1"/>
    <property type="molecule type" value="Genomic_DNA"/>
</dbReference>
<sequence>MSETIMPVLESRKLVFIHIPKAAGTSISKALGIFGCRNTGINEIYDPTIHFGHESQHATAREIFQHLENTKRDPYAYTWFTVCRDPFAKMESEYYWRKSWDREVKELEFFDFFTTYIPYALKNSSKVQYRHFLPQHRFIVLDELKIKCFKIEKDYEDLHRFLAEHANIKNIPRSNVSNKKQFSDKSKREKAERIIKKLYDLDYQQLGY</sequence>
<keyword evidence="1" id="KW-0808">Transferase</keyword>
<dbReference type="RefSeq" id="WP_164456306.1">
    <property type="nucleotide sequence ID" value="NZ_JAAIJQ010000134.1"/>
</dbReference>
<gene>
    <name evidence="1" type="ORF">G3446_24610</name>
</gene>
<dbReference type="GO" id="GO:0016020">
    <property type="term" value="C:membrane"/>
    <property type="evidence" value="ECO:0007669"/>
    <property type="project" value="InterPro"/>
</dbReference>
<dbReference type="GO" id="GO:0008146">
    <property type="term" value="F:sulfotransferase activity"/>
    <property type="evidence" value="ECO:0007669"/>
    <property type="project" value="InterPro"/>
</dbReference>
<evidence type="ECO:0000313" key="1">
    <source>
        <dbReference type="EMBL" id="NEV65003.1"/>
    </source>
</evidence>
<evidence type="ECO:0000313" key="2">
    <source>
        <dbReference type="Proteomes" id="UP000483379"/>
    </source>
</evidence>
<comment type="caution">
    <text evidence="1">The sequence shown here is derived from an EMBL/GenBank/DDBJ whole genome shotgun (WGS) entry which is preliminary data.</text>
</comment>
<dbReference type="Pfam" id="PF03567">
    <property type="entry name" value="Sulfotransfer_2"/>
    <property type="match status" value="1"/>
</dbReference>